<organism evidence="3 4">
    <name type="scientific">Sanghuangporus baumii</name>
    <name type="common">Phellinus baumii</name>
    <dbReference type="NCBI Taxonomy" id="108892"/>
    <lineage>
        <taxon>Eukaryota</taxon>
        <taxon>Fungi</taxon>
        <taxon>Dikarya</taxon>
        <taxon>Basidiomycota</taxon>
        <taxon>Agaricomycotina</taxon>
        <taxon>Agaricomycetes</taxon>
        <taxon>Hymenochaetales</taxon>
        <taxon>Hymenochaetaceae</taxon>
        <taxon>Sanghuangporus</taxon>
    </lineage>
</organism>
<keyword evidence="4" id="KW-1185">Reference proteome</keyword>
<protein>
    <recommendedName>
        <fullName evidence="2">Metallo-beta-lactamase domain-containing protein</fullName>
    </recommendedName>
</protein>
<proteinExistence type="predicted"/>
<dbReference type="Pfam" id="PF00753">
    <property type="entry name" value="Lactamase_B"/>
    <property type="match status" value="1"/>
</dbReference>
<dbReference type="Gene3D" id="3.60.15.10">
    <property type="entry name" value="Ribonuclease Z/Hydroxyacylglutathione hydrolase-like"/>
    <property type="match status" value="1"/>
</dbReference>
<dbReference type="AlphaFoldDB" id="A0A9Q5I0S3"/>
<feature type="domain" description="Metallo-beta-lactamase" evidence="2">
    <location>
        <begin position="139"/>
        <end position="187"/>
    </location>
</feature>
<dbReference type="PANTHER" id="PTHR46018:SF2">
    <property type="entry name" value="ZINC PHOSPHODIESTERASE ELAC PROTEIN 1"/>
    <property type="match status" value="1"/>
</dbReference>
<evidence type="ECO:0000313" key="4">
    <source>
        <dbReference type="Proteomes" id="UP000757232"/>
    </source>
</evidence>
<dbReference type="InterPro" id="IPR036866">
    <property type="entry name" value="RibonucZ/Hydroxyglut_hydro"/>
</dbReference>
<name>A0A9Q5I0S3_SANBA</name>
<evidence type="ECO:0000256" key="1">
    <source>
        <dbReference type="SAM" id="MobiDB-lite"/>
    </source>
</evidence>
<evidence type="ECO:0000259" key="2">
    <source>
        <dbReference type="Pfam" id="PF00753"/>
    </source>
</evidence>
<feature type="region of interest" description="Disordered" evidence="1">
    <location>
        <begin position="436"/>
        <end position="477"/>
    </location>
</feature>
<dbReference type="Proteomes" id="UP000757232">
    <property type="component" value="Unassembled WGS sequence"/>
</dbReference>
<dbReference type="GO" id="GO:0005634">
    <property type="term" value="C:nucleus"/>
    <property type="evidence" value="ECO:0007669"/>
    <property type="project" value="TreeGrafter"/>
</dbReference>
<dbReference type="EMBL" id="LNZH02000154">
    <property type="protein sequence ID" value="OCB89529.1"/>
    <property type="molecule type" value="Genomic_DNA"/>
</dbReference>
<dbReference type="SUPFAM" id="SSF56281">
    <property type="entry name" value="Metallo-hydrolase/oxidoreductase"/>
    <property type="match status" value="1"/>
</dbReference>
<gene>
    <name evidence="3" type="ORF">A7U60_g3324</name>
</gene>
<dbReference type="OrthoDB" id="527344at2759"/>
<dbReference type="InterPro" id="IPR001279">
    <property type="entry name" value="Metallo-B-lactamas"/>
</dbReference>
<accession>A0A9Q5I0S3</accession>
<dbReference type="PANTHER" id="PTHR46018">
    <property type="entry name" value="ZINC PHOSPHODIESTERASE ELAC PROTEIN 1"/>
    <property type="match status" value="1"/>
</dbReference>
<comment type="caution">
    <text evidence="3">The sequence shown here is derived from an EMBL/GenBank/DDBJ whole genome shotgun (WGS) entry which is preliminary data.</text>
</comment>
<feature type="compositionally biased region" description="Polar residues" evidence="1">
    <location>
        <begin position="444"/>
        <end position="455"/>
    </location>
</feature>
<evidence type="ECO:0000313" key="3">
    <source>
        <dbReference type="EMBL" id="OCB89529.1"/>
    </source>
</evidence>
<dbReference type="GO" id="GO:0042781">
    <property type="term" value="F:3'-tRNA processing endoribonuclease activity"/>
    <property type="evidence" value="ECO:0007669"/>
    <property type="project" value="TreeGrafter"/>
</dbReference>
<sequence>MPVLLRITELSEYYAVVGTNIPYGSSLRPRNSVGYQNSKLNLLSTFMLLLLRARPSRLQSKLSSSLFIRSSSTIVFEHTCRSVFRENKLNNSRRDGESESIDLSPVKMSHTMAVTFLGTSSGGGPSDSRSCSSLALDIVVVDCAEGTTRQFMLQPERYGPRRLKSSRITKIFITHLHFDHCMGIITLLANRLRGAAGASQPPRSKPPVVELYGPAGLRTFVRNILKMTMTDLTERYCVHELLTPSDTLTSCDEFDMHPGESVGRNIISVSTGLWFDLAVEGSIQIDAAPITHRGIRALVPGFATSFEKWIISSGKLSYSNASLLVHEATDAYIPVEVDRNLRGDKKTPESIQAKTVAKGHSTPAIAGAFAKTINAERLVLNHFSAKFPAPIPHRRDRRRLVMGEIERQASAAWGLGRALAATDFMRIDIPGAPVESRFKEPSMDSDSLESTQYQQHELPHVFHRPGPARNVLKRRKT</sequence>
<reference evidence="3" key="1">
    <citation type="submission" date="2016-06" db="EMBL/GenBank/DDBJ databases">
        <title>Draft Genome sequence of the fungus Inonotus baumii.</title>
        <authorList>
            <person name="Zhu H."/>
            <person name="Lin W."/>
        </authorList>
    </citation>
    <scope>NUCLEOTIDE SEQUENCE</scope>
    <source>
        <strain evidence="3">821</strain>
    </source>
</reference>